<name>A0A9W9Y8G5_9EURO</name>
<dbReference type="EMBL" id="JAPWDS010000001">
    <property type="protein sequence ID" value="KAJ5520898.1"/>
    <property type="molecule type" value="Genomic_DNA"/>
</dbReference>
<evidence type="ECO:0000313" key="2">
    <source>
        <dbReference type="EMBL" id="KAJ5520898.1"/>
    </source>
</evidence>
<dbReference type="OrthoDB" id="4369397at2759"/>
<keyword evidence="3" id="KW-1185">Reference proteome</keyword>
<dbReference type="Proteomes" id="UP001149954">
    <property type="component" value="Unassembled WGS sequence"/>
</dbReference>
<reference evidence="2" key="1">
    <citation type="submission" date="2022-12" db="EMBL/GenBank/DDBJ databases">
        <authorList>
            <person name="Petersen C."/>
        </authorList>
    </citation>
    <scope>NUCLEOTIDE SEQUENCE</scope>
    <source>
        <strain evidence="2">IBT 29495</strain>
    </source>
</reference>
<evidence type="ECO:0000313" key="3">
    <source>
        <dbReference type="Proteomes" id="UP001149954"/>
    </source>
</evidence>
<accession>A0A9W9Y8G5</accession>
<gene>
    <name evidence="2" type="ORF">N7463_001351</name>
</gene>
<sequence length="89" mass="9971">MAGDDEGGLKLTYRTIPSLTNNQISEKHTLSHNRLAPARKASTGARDRSRAIPSPQFVSPCLSYTLYRFFLAAWSRFLSSLSARLRVML</sequence>
<dbReference type="AlphaFoldDB" id="A0A9W9Y8G5"/>
<proteinExistence type="predicted"/>
<protein>
    <submittedName>
        <fullName evidence="2">Uncharacterized protein</fullName>
    </submittedName>
</protein>
<feature type="region of interest" description="Disordered" evidence="1">
    <location>
        <begin position="27"/>
        <end position="54"/>
    </location>
</feature>
<comment type="caution">
    <text evidence="2">The sequence shown here is derived from an EMBL/GenBank/DDBJ whole genome shotgun (WGS) entry which is preliminary data.</text>
</comment>
<reference evidence="2" key="2">
    <citation type="journal article" date="2023" name="IMA Fungus">
        <title>Comparative genomic study of the Penicillium genus elucidates a diverse pangenome and 15 lateral gene transfer events.</title>
        <authorList>
            <person name="Petersen C."/>
            <person name="Sorensen T."/>
            <person name="Nielsen M.R."/>
            <person name="Sondergaard T.E."/>
            <person name="Sorensen J.L."/>
            <person name="Fitzpatrick D.A."/>
            <person name="Frisvad J.C."/>
            <person name="Nielsen K.L."/>
        </authorList>
    </citation>
    <scope>NUCLEOTIDE SEQUENCE</scope>
    <source>
        <strain evidence="2">IBT 29495</strain>
    </source>
</reference>
<evidence type="ECO:0000256" key="1">
    <source>
        <dbReference type="SAM" id="MobiDB-lite"/>
    </source>
</evidence>
<organism evidence="2 3">
    <name type="scientific">Penicillium fimorum</name>
    <dbReference type="NCBI Taxonomy" id="1882269"/>
    <lineage>
        <taxon>Eukaryota</taxon>
        <taxon>Fungi</taxon>
        <taxon>Dikarya</taxon>
        <taxon>Ascomycota</taxon>
        <taxon>Pezizomycotina</taxon>
        <taxon>Eurotiomycetes</taxon>
        <taxon>Eurotiomycetidae</taxon>
        <taxon>Eurotiales</taxon>
        <taxon>Aspergillaceae</taxon>
        <taxon>Penicillium</taxon>
    </lineage>
</organism>